<dbReference type="InterPro" id="IPR006056">
    <property type="entry name" value="RidA"/>
</dbReference>
<evidence type="ECO:0000256" key="1">
    <source>
        <dbReference type="ARBA" id="ARBA00010552"/>
    </source>
</evidence>
<dbReference type="GO" id="GO:0005829">
    <property type="term" value="C:cytosol"/>
    <property type="evidence" value="ECO:0007669"/>
    <property type="project" value="TreeGrafter"/>
</dbReference>
<dbReference type="Gene3D" id="3.30.1330.40">
    <property type="entry name" value="RutC-like"/>
    <property type="match status" value="1"/>
</dbReference>
<evidence type="ECO:0000313" key="4">
    <source>
        <dbReference type="Proteomes" id="UP001309876"/>
    </source>
</evidence>
<dbReference type="GO" id="GO:0019239">
    <property type="term" value="F:deaminase activity"/>
    <property type="evidence" value="ECO:0007669"/>
    <property type="project" value="TreeGrafter"/>
</dbReference>
<dbReference type="AlphaFoldDB" id="A0AAN7T583"/>
<dbReference type="NCBIfam" id="TIGR00004">
    <property type="entry name" value="Rid family detoxifying hydrolase"/>
    <property type="match status" value="1"/>
</dbReference>
<protein>
    <submittedName>
        <fullName evidence="3">Uncharacterized protein</fullName>
    </submittedName>
</protein>
<dbReference type="InterPro" id="IPR006175">
    <property type="entry name" value="YjgF/YER057c/UK114"/>
</dbReference>
<dbReference type="EMBL" id="JAVRRJ010000002">
    <property type="protein sequence ID" value="KAK5088937.1"/>
    <property type="molecule type" value="Genomic_DNA"/>
</dbReference>
<gene>
    <name evidence="3" type="ORF">LTR05_003161</name>
</gene>
<evidence type="ECO:0000313" key="3">
    <source>
        <dbReference type="EMBL" id="KAK5088937.1"/>
    </source>
</evidence>
<dbReference type="InterPro" id="IPR035959">
    <property type="entry name" value="RutC-like_sf"/>
</dbReference>
<feature type="region of interest" description="Disordered" evidence="2">
    <location>
        <begin position="1"/>
        <end position="20"/>
    </location>
</feature>
<dbReference type="PANTHER" id="PTHR11803:SF58">
    <property type="entry name" value="PROTEIN HMF1-RELATED"/>
    <property type="match status" value="1"/>
</dbReference>
<dbReference type="Pfam" id="PF01042">
    <property type="entry name" value="Ribonuc_L-PSP"/>
    <property type="match status" value="1"/>
</dbReference>
<dbReference type="SUPFAM" id="SSF55298">
    <property type="entry name" value="YjgF-like"/>
    <property type="match status" value="1"/>
</dbReference>
<evidence type="ECO:0000256" key="2">
    <source>
        <dbReference type="SAM" id="MobiDB-lite"/>
    </source>
</evidence>
<comment type="caution">
    <text evidence="3">The sequence shown here is derived from an EMBL/GenBank/DDBJ whole genome shotgun (WGS) entry which is preliminary data.</text>
</comment>
<reference evidence="3 4" key="1">
    <citation type="submission" date="2023-08" db="EMBL/GenBank/DDBJ databases">
        <title>Black Yeasts Isolated from many extreme environments.</title>
        <authorList>
            <person name="Coleine C."/>
            <person name="Stajich J.E."/>
            <person name="Selbmann L."/>
        </authorList>
    </citation>
    <scope>NUCLEOTIDE SEQUENCE [LARGE SCALE GENOMIC DNA]</scope>
    <source>
        <strain evidence="3 4">CCFEE 5910</strain>
    </source>
</reference>
<dbReference type="Proteomes" id="UP001309876">
    <property type="component" value="Unassembled WGS sequence"/>
</dbReference>
<comment type="similarity">
    <text evidence="1">Belongs to the RutC family.</text>
</comment>
<keyword evidence="4" id="KW-1185">Reference proteome</keyword>
<proteinExistence type="inferred from homology"/>
<dbReference type="PANTHER" id="PTHR11803">
    <property type="entry name" value="2-IMINOBUTANOATE/2-IMINOPROPANOATE DEAMINASE RIDA"/>
    <property type="match status" value="1"/>
</dbReference>
<dbReference type="FunFam" id="3.30.1330.40:FF:000001">
    <property type="entry name" value="L-PSP family endoribonuclease"/>
    <property type="match status" value="1"/>
</dbReference>
<name>A0AAN7T583_9EURO</name>
<accession>A0AAN7T583</accession>
<organism evidence="3 4">
    <name type="scientific">Lithohypha guttulata</name>
    <dbReference type="NCBI Taxonomy" id="1690604"/>
    <lineage>
        <taxon>Eukaryota</taxon>
        <taxon>Fungi</taxon>
        <taxon>Dikarya</taxon>
        <taxon>Ascomycota</taxon>
        <taxon>Pezizomycotina</taxon>
        <taxon>Eurotiomycetes</taxon>
        <taxon>Chaetothyriomycetidae</taxon>
        <taxon>Chaetothyriales</taxon>
        <taxon>Trichomeriaceae</taxon>
        <taxon>Lithohypha</taxon>
    </lineage>
</organism>
<sequence>MSEQMEKVSTKTGPPPAAPYSQAIKAAGQIWISGQLPADSTGKLIEGSITEKTRACCQNVKAILEAGGSSIDKVVRAGIFLTDMNDFKEMNEEYAKWFAHKPARTCVAVHQLPFGVPIEIEAIALQ</sequence>
<dbReference type="GO" id="GO:0005739">
    <property type="term" value="C:mitochondrion"/>
    <property type="evidence" value="ECO:0007669"/>
    <property type="project" value="TreeGrafter"/>
</dbReference>
<dbReference type="CDD" id="cd00448">
    <property type="entry name" value="YjgF_YER057c_UK114_family"/>
    <property type="match status" value="1"/>
</dbReference>